<keyword evidence="6" id="KW-0227">DNA damage</keyword>
<dbReference type="GO" id="GO:0030915">
    <property type="term" value="C:Smc5-Smc6 complex"/>
    <property type="evidence" value="ECO:0007669"/>
    <property type="project" value="TreeGrafter"/>
</dbReference>
<evidence type="ECO:0000256" key="5">
    <source>
        <dbReference type="ARBA" id="ARBA00022741"/>
    </source>
</evidence>
<keyword evidence="11" id="KW-0539">Nucleus</keyword>
<sequence length="351" mass="39341">MARPKRSLDSASDGPAPKRPSMSDQKRTIAPVDWKMQPGTIVEVVLEEFMCHRYFKIKFENGPNVINGLNGSGKSAVMQGIIIGLGGTPRGSHRGGTLGDLVRRGSGGVAKIELLLWNRDLPNDADPVEGGALRVDHNEEGIPVAVDPVSEKTRAYKPEVLGDFVRIVRTIRDNGSSTLRILNAKGQRVSDRRDYLQSMLMSFGISPENPMCFLTQDWSKEFLIGTDAKKKYLFFKTATGMLAVEKAIEQCQQKKDDCSNDVSLLKERVDFQEMELKNIERQIEFRHRKGELEQQISNLEGELVWAKVAEHQIELDREKAGLEKAIAKEAAIKEERKKLNEELNGKKKVQA</sequence>
<dbReference type="GO" id="GO:0003684">
    <property type="term" value="F:damaged DNA binding"/>
    <property type="evidence" value="ECO:0007669"/>
    <property type="project" value="TreeGrafter"/>
</dbReference>
<dbReference type="OrthoDB" id="10072614at2759"/>
<dbReference type="AlphaFoldDB" id="A0A7R8ZVU6"/>
<dbReference type="PANTHER" id="PTHR19306">
    <property type="entry name" value="STRUCTURAL MAINTENANCE OF CHROMOSOMES 5,6 SMC5, SMC6"/>
    <property type="match status" value="1"/>
</dbReference>
<dbReference type="GO" id="GO:0000724">
    <property type="term" value="P:double-strand break repair via homologous recombination"/>
    <property type="evidence" value="ECO:0007669"/>
    <property type="project" value="TreeGrafter"/>
</dbReference>
<evidence type="ECO:0000256" key="8">
    <source>
        <dbReference type="ARBA" id="ARBA00023054"/>
    </source>
</evidence>
<comment type="similarity">
    <text evidence="3">Belongs to the SMC family. SMC6 subfamily.</text>
</comment>
<feature type="domain" description="Rad50/SbcC-type AAA" evidence="12">
    <location>
        <begin position="44"/>
        <end position="300"/>
    </location>
</feature>
<dbReference type="GO" id="GO:0016887">
    <property type="term" value="F:ATP hydrolysis activity"/>
    <property type="evidence" value="ECO:0007669"/>
    <property type="project" value="InterPro"/>
</dbReference>
<evidence type="ECO:0000256" key="4">
    <source>
        <dbReference type="ARBA" id="ARBA00022454"/>
    </source>
</evidence>
<evidence type="ECO:0000259" key="12">
    <source>
        <dbReference type="Pfam" id="PF13476"/>
    </source>
</evidence>
<evidence type="ECO:0000256" key="10">
    <source>
        <dbReference type="ARBA" id="ARBA00023204"/>
    </source>
</evidence>
<evidence type="ECO:0000256" key="3">
    <source>
        <dbReference type="ARBA" id="ARBA00006793"/>
    </source>
</evidence>
<proteinExistence type="inferred from homology"/>
<dbReference type="SUPFAM" id="SSF52540">
    <property type="entry name" value="P-loop containing nucleoside triphosphate hydrolases"/>
    <property type="match status" value="1"/>
</dbReference>
<reference evidence="13" key="1">
    <citation type="submission" date="2020-11" db="EMBL/GenBank/DDBJ databases">
        <authorList>
            <person name="Tran Van P."/>
        </authorList>
    </citation>
    <scope>NUCLEOTIDE SEQUENCE</scope>
</reference>
<evidence type="ECO:0000313" key="13">
    <source>
        <dbReference type="EMBL" id="CAD7233874.1"/>
    </source>
</evidence>
<gene>
    <name evidence="13" type="ORF">CTOB1V02_LOCUS11693</name>
</gene>
<evidence type="ECO:0000256" key="1">
    <source>
        <dbReference type="ARBA" id="ARBA00004123"/>
    </source>
</evidence>
<dbReference type="InterPro" id="IPR038729">
    <property type="entry name" value="Rad50/SbcC_AAA"/>
</dbReference>
<dbReference type="PANTHER" id="PTHR19306:SF6">
    <property type="entry name" value="STRUCTURAL MAINTENANCE OF CHROMOSOMES PROTEIN 6"/>
    <property type="match status" value="1"/>
</dbReference>
<comment type="subcellular location">
    <subcellularLocation>
        <location evidence="2">Chromosome</location>
    </subcellularLocation>
    <subcellularLocation>
        <location evidence="1">Nucleus</location>
    </subcellularLocation>
</comment>
<dbReference type="GO" id="GO:0005524">
    <property type="term" value="F:ATP binding"/>
    <property type="evidence" value="ECO:0007669"/>
    <property type="project" value="UniProtKB-KW"/>
</dbReference>
<evidence type="ECO:0000256" key="6">
    <source>
        <dbReference type="ARBA" id="ARBA00022763"/>
    </source>
</evidence>
<dbReference type="GO" id="GO:0005634">
    <property type="term" value="C:nucleus"/>
    <property type="evidence" value="ECO:0007669"/>
    <property type="project" value="UniProtKB-SubCell"/>
</dbReference>
<keyword evidence="9" id="KW-0233">DNA recombination</keyword>
<dbReference type="Gene3D" id="3.40.50.300">
    <property type="entry name" value="P-loop containing nucleotide triphosphate hydrolases"/>
    <property type="match status" value="1"/>
</dbReference>
<dbReference type="EMBL" id="OB667162">
    <property type="protein sequence ID" value="CAD7233874.1"/>
    <property type="molecule type" value="Genomic_DNA"/>
</dbReference>
<evidence type="ECO:0000256" key="9">
    <source>
        <dbReference type="ARBA" id="ARBA00023172"/>
    </source>
</evidence>
<accession>A0A7R8ZVU6</accession>
<keyword evidence="10" id="KW-0234">DNA repair</keyword>
<keyword evidence="4" id="KW-0158">Chromosome</keyword>
<evidence type="ECO:0000256" key="2">
    <source>
        <dbReference type="ARBA" id="ARBA00004286"/>
    </source>
</evidence>
<protein>
    <recommendedName>
        <fullName evidence="12">Rad50/SbcC-type AAA domain-containing protein</fullName>
    </recommendedName>
</protein>
<dbReference type="GO" id="GO:0003697">
    <property type="term" value="F:single-stranded DNA binding"/>
    <property type="evidence" value="ECO:0007669"/>
    <property type="project" value="TreeGrafter"/>
</dbReference>
<evidence type="ECO:0000256" key="11">
    <source>
        <dbReference type="ARBA" id="ARBA00023242"/>
    </source>
</evidence>
<dbReference type="GO" id="GO:0035861">
    <property type="term" value="C:site of double-strand break"/>
    <property type="evidence" value="ECO:0007669"/>
    <property type="project" value="TreeGrafter"/>
</dbReference>
<dbReference type="InterPro" id="IPR027417">
    <property type="entry name" value="P-loop_NTPase"/>
</dbReference>
<evidence type="ECO:0000256" key="7">
    <source>
        <dbReference type="ARBA" id="ARBA00022840"/>
    </source>
</evidence>
<dbReference type="Pfam" id="PF13476">
    <property type="entry name" value="AAA_23"/>
    <property type="match status" value="1"/>
</dbReference>
<name>A0A7R8ZVU6_9CRUS</name>
<keyword evidence="5" id="KW-0547">Nucleotide-binding</keyword>
<keyword evidence="7" id="KW-0067">ATP-binding</keyword>
<keyword evidence="8" id="KW-0175">Coiled coil</keyword>
<organism evidence="13">
    <name type="scientific">Cyprideis torosa</name>
    <dbReference type="NCBI Taxonomy" id="163714"/>
    <lineage>
        <taxon>Eukaryota</taxon>
        <taxon>Metazoa</taxon>
        <taxon>Ecdysozoa</taxon>
        <taxon>Arthropoda</taxon>
        <taxon>Crustacea</taxon>
        <taxon>Oligostraca</taxon>
        <taxon>Ostracoda</taxon>
        <taxon>Podocopa</taxon>
        <taxon>Podocopida</taxon>
        <taxon>Cytherocopina</taxon>
        <taxon>Cytheroidea</taxon>
        <taxon>Cytherideidae</taxon>
        <taxon>Cyprideis</taxon>
    </lineage>
</organism>